<accession>A0ABV2BWA1</accession>
<sequence length="241" mass="27822">MKVLDYQWLSEKGLNLQALLDLDSIPTDIYQTLKSPTYELADYQQILIIGHAGRLLWQRLQQAVSSQALNPWCHQHPIDEYSHQMLERFLNNHQVEDFQLIYPGGTFSGLQQLGKVIGWHHSAPFRIGINQQWGSWFAYRAVALMKGRYDKKGSTIMPSQNHSPCDTCETKICIQACPANALQNDALDLTRCLTYRQQPDSLCADRCIARMSCPVAPEHQYDISQINYHYIQSLRFIRQHD</sequence>
<protein>
    <submittedName>
        <fullName evidence="1">Uncharacterized protein</fullName>
    </submittedName>
</protein>
<name>A0ABV2BWA1_9GAMM</name>
<dbReference type="Proteomes" id="UP001548189">
    <property type="component" value="Unassembled WGS sequence"/>
</dbReference>
<comment type="caution">
    <text evidence="1">The sequence shown here is derived from an EMBL/GenBank/DDBJ whole genome shotgun (WGS) entry which is preliminary data.</text>
</comment>
<proteinExistence type="predicted"/>
<evidence type="ECO:0000313" key="2">
    <source>
        <dbReference type="Proteomes" id="UP001548189"/>
    </source>
</evidence>
<dbReference type="PROSITE" id="PS51379">
    <property type="entry name" value="4FE4S_FER_2"/>
    <property type="match status" value="1"/>
</dbReference>
<reference evidence="1 2" key="1">
    <citation type="submission" date="2024-06" db="EMBL/GenBank/DDBJ databases">
        <authorList>
            <person name="Li F."/>
        </authorList>
    </citation>
    <scope>NUCLEOTIDE SEQUENCE [LARGE SCALE GENOMIC DNA]</scope>
    <source>
        <strain evidence="1 2">GXAS 311</strain>
    </source>
</reference>
<gene>
    <name evidence="1" type="ORF">ABVT43_13755</name>
</gene>
<evidence type="ECO:0000313" key="1">
    <source>
        <dbReference type="EMBL" id="MET1256200.1"/>
    </source>
</evidence>
<dbReference type="InterPro" id="IPR017896">
    <property type="entry name" value="4Fe4S_Fe-S-bd"/>
</dbReference>
<organism evidence="1 2">
    <name type="scientific">Aliikangiella maris</name>
    <dbReference type="NCBI Taxonomy" id="3162458"/>
    <lineage>
        <taxon>Bacteria</taxon>
        <taxon>Pseudomonadati</taxon>
        <taxon>Pseudomonadota</taxon>
        <taxon>Gammaproteobacteria</taxon>
        <taxon>Oceanospirillales</taxon>
        <taxon>Pleioneaceae</taxon>
        <taxon>Aliikangiella</taxon>
    </lineage>
</organism>
<dbReference type="EMBL" id="JBEVCJ010000018">
    <property type="protein sequence ID" value="MET1256200.1"/>
    <property type="molecule type" value="Genomic_DNA"/>
</dbReference>
<keyword evidence="2" id="KW-1185">Reference proteome</keyword>